<dbReference type="GO" id="GO:0003700">
    <property type="term" value="F:DNA-binding transcription factor activity"/>
    <property type="evidence" value="ECO:0007669"/>
    <property type="project" value="InterPro"/>
</dbReference>
<protein>
    <submittedName>
        <fullName evidence="7">MarR family transcriptional regulator</fullName>
    </submittedName>
</protein>
<organism evidence="7 8">
    <name type="scientific">Leptonema illini</name>
    <dbReference type="NCBI Taxonomy" id="183"/>
    <lineage>
        <taxon>Bacteria</taxon>
        <taxon>Pseudomonadati</taxon>
        <taxon>Spirochaetota</taxon>
        <taxon>Spirochaetia</taxon>
        <taxon>Leptospirales</taxon>
        <taxon>Leptospiraceae</taxon>
        <taxon>Leptonema</taxon>
    </lineage>
</organism>
<dbReference type="FunFam" id="1.10.10.10:FF:000163">
    <property type="entry name" value="MarR family transcriptional regulator"/>
    <property type="match status" value="1"/>
</dbReference>
<keyword evidence="4" id="KW-0238">DNA-binding</keyword>
<comment type="subcellular location">
    <subcellularLocation>
        <location evidence="1">Cytoplasm</location>
    </subcellularLocation>
</comment>
<dbReference type="PANTHER" id="PTHR33164:SF5">
    <property type="entry name" value="ORGANIC HYDROPEROXIDE RESISTANCE TRANSCRIPTIONAL REGULATOR"/>
    <property type="match status" value="1"/>
</dbReference>
<gene>
    <name evidence="7" type="ORF">F9K24_03360</name>
</gene>
<dbReference type="GO" id="GO:0006950">
    <property type="term" value="P:response to stress"/>
    <property type="evidence" value="ECO:0007669"/>
    <property type="project" value="TreeGrafter"/>
</dbReference>
<accession>A0A833H4P2</accession>
<dbReference type="InterPro" id="IPR036390">
    <property type="entry name" value="WH_DNA-bd_sf"/>
</dbReference>
<dbReference type="GO" id="GO:0005737">
    <property type="term" value="C:cytoplasm"/>
    <property type="evidence" value="ECO:0007669"/>
    <property type="project" value="UniProtKB-SubCell"/>
</dbReference>
<evidence type="ECO:0000256" key="1">
    <source>
        <dbReference type="ARBA" id="ARBA00004496"/>
    </source>
</evidence>
<dbReference type="SMART" id="SM00347">
    <property type="entry name" value="HTH_MARR"/>
    <property type="match status" value="1"/>
</dbReference>
<dbReference type="GO" id="GO:0003677">
    <property type="term" value="F:DNA binding"/>
    <property type="evidence" value="ECO:0007669"/>
    <property type="project" value="UniProtKB-KW"/>
</dbReference>
<dbReference type="PANTHER" id="PTHR33164">
    <property type="entry name" value="TRANSCRIPTIONAL REGULATOR, MARR FAMILY"/>
    <property type="match status" value="1"/>
</dbReference>
<sequence>MADSLALENQICFPVYASSRLMTALYQPLLTEIGLTYPRYLVMLVLWEADGIALKEIGRRLLLDSGTLTPLLRALEKQGLLKRRKDPDDERSLIVLLTAKGRALREKAACIPEQLLKKTGASPSDVVRLKKELDRLLFTLQEAGSV</sequence>
<evidence type="ECO:0000313" key="8">
    <source>
        <dbReference type="Proteomes" id="UP000460298"/>
    </source>
</evidence>
<feature type="domain" description="HTH marR-type" evidence="6">
    <location>
        <begin position="8"/>
        <end position="138"/>
    </location>
</feature>
<evidence type="ECO:0000313" key="7">
    <source>
        <dbReference type="EMBL" id="KAB2934951.1"/>
    </source>
</evidence>
<dbReference type="PRINTS" id="PR00598">
    <property type="entry name" value="HTHMARR"/>
</dbReference>
<evidence type="ECO:0000256" key="3">
    <source>
        <dbReference type="ARBA" id="ARBA00023015"/>
    </source>
</evidence>
<dbReference type="PROSITE" id="PS50995">
    <property type="entry name" value="HTH_MARR_2"/>
    <property type="match status" value="1"/>
</dbReference>
<reference evidence="7 8" key="1">
    <citation type="submission" date="2019-10" db="EMBL/GenBank/DDBJ databases">
        <title>Extracellular Electron Transfer in a Candidatus Methanoperedens spp. Enrichment Culture.</title>
        <authorList>
            <person name="Berger S."/>
            <person name="Rangel Shaw D."/>
            <person name="Berben T."/>
            <person name="In 'T Zandt M."/>
            <person name="Frank J."/>
            <person name="Reimann J."/>
            <person name="Jetten M.S.M."/>
            <person name="Welte C.U."/>
        </authorList>
    </citation>
    <scope>NUCLEOTIDE SEQUENCE [LARGE SCALE GENOMIC DNA]</scope>
    <source>
        <strain evidence="7">SB12</strain>
    </source>
</reference>
<keyword evidence="5" id="KW-0804">Transcription</keyword>
<evidence type="ECO:0000256" key="5">
    <source>
        <dbReference type="ARBA" id="ARBA00023163"/>
    </source>
</evidence>
<evidence type="ECO:0000256" key="4">
    <source>
        <dbReference type="ARBA" id="ARBA00023125"/>
    </source>
</evidence>
<dbReference type="InterPro" id="IPR055166">
    <property type="entry name" value="Transc_reg_Sar_Rot_HTH"/>
</dbReference>
<keyword evidence="3" id="KW-0805">Transcription regulation</keyword>
<dbReference type="Pfam" id="PF22381">
    <property type="entry name" value="Staph_reg_Sar_Rot"/>
    <property type="match status" value="1"/>
</dbReference>
<comment type="caution">
    <text evidence="7">The sequence shown here is derived from an EMBL/GenBank/DDBJ whole genome shotgun (WGS) entry which is preliminary data.</text>
</comment>
<dbReference type="AlphaFoldDB" id="A0A833H4P2"/>
<dbReference type="EMBL" id="WBUI01000002">
    <property type="protein sequence ID" value="KAB2934951.1"/>
    <property type="molecule type" value="Genomic_DNA"/>
</dbReference>
<dbReference type="Proteomes" id="UP000460298">
    <property type="component" value="Unassembled WGS sequence"/>
</dbReference>
<dbReference type="Gene3D" id="1.10.10.10">
    <property type="entry name" value="Winged helix-like DNA-binding domain superfamily/Winged helix DNA-binding domain"/>
    <property type="match status" value="1"/>
</dbReference>
<proteinExistence type="predicted"/>
<dbReference type="SUPFAM" id="SSF46785">
    <property type="entry name" value="Winged helix' DNA-binding domain"/>
    <property type="match status" value="1"/>
</dbReference>
<name>A0A833H4P2_9LEPT</name>
<dbReference type="InterPro" id="IPR000835">
    <property type="entry name" value="HTH_MarR-typ"/>
</dbReference>
<evidence type="ECO:0000259" key="6">
    <source>
        <dbReference type="PROSITE" id="PS50995"/>
    </source>
</evidence>
<dbReference type="InterPro" id="IPR036388">
    <property type="entry name" value="WH-like_DNA-bd_sf"/>
</dbReference>
<evidence type="ECO:0000256" key="2">
    <source>
        <dbReference type="ARBA" id="ARBA00022490"/>
    </source>
</evidence>
<keyword evidence="2" id="KW-0963">Cytoplasm</keyword>
<dbReference type="InterPro" id="IPR039422">
    <property type="entry name" value="MarR/SlyA-like"/>
</dbReference>